<keyword evidence="1" id="KW-0378">Hydrolase</keyword>
<dbReference type="CDD" id="cd02696">
    <property type="entry name" value="MurNAc-LAA"/>
    <property type="match status" value="1"/>
</dbReference>
<dbReference type="GO" id="GO:0030288">
    <property type="term" value="C:outer membrane-bounded periplasmic space"/>
    <property type="evidence" value="ECO:0007669"/>
    <property type="project" value="TreeGrafter"/>
</dbReference>
<evidence type="ECO:0000313" key="4">
    <source>
        <dbReference type="EMBL" id="RAV21986.1"/>
    </source>
</evidence>
<dbReference type="SMART" id="SM00646">
    <property type="entry name" value="Ami_3"/>
    <property type="match status" value="1"/>
</dbReference>
<proteinExistence type="predicted"/>
<keyword evidence="2" id="KW-0732">Signal</keyword>
<dbReference type="EMBL" id="QMFB01000003">
    <property type="protein sequence ID" value="RAV21986.1"/>
    <property type="molecule type" value="Genomic_DNA"/>
</dbReference>
<gene>
    <name evidence="4" type="ORF">DQG23_08075</name>
</gene>
<dbReference type="InterPro" id="IPR001119">
    <property type="entry name" value="SLH_dom"/>
</dbReference>
<reference evidence="4 5" key="1">
    <citation type="journal article" date="2009" name="Int. J. Syst. Evol. Microbiol.">
        <title>Paenibacillus contaminans sp. nov., isolated from a contaminated laboratory plate.</title>
        <authorList>
            <person name="Chou J.H."/>
            <person name="Lee J.H."/>
            <person name="Lin M.C."/>
            <person name="Chang P.S."/>
            <person name="Arun A.B."/>
            <person name="Young C.C."/>
            <person name="Chen W.M."/>
        </authorList>
    </citation>
    <scope>NUCLEOTIDE SEQUENCE [LARGE SCALE GENOMIC DNA]</scope>
    <source>
        <strain evidence="4 5">CKOBP-6</strain>
    </source>
</reference>
<dbReference type="Pfam" id="PF01520">
    <property type="entry name" value="Amidase_3"/>
    <property type="match status" value="1"/>
</dbReference>
<dbReference type="InterPro" id="IPR050695">
    <property type="entry name" value="N-acetylmuramoyl_amidase_3"/>
</dbReference>
<dbReference type="InterPro" id="IPR002508">
    <property type="entry name" value="MurNAc-LAA_cat"/>
</dbReference>
<dbReference type="Pfam" id="PF00395">
    <property type="entry name" value="SLH"/>
    <property type="match status" value="3"/>
</dbReference>
<feature type="domain" description="SLH" evidence="3">
    <location>
        <begin position="385"/>
        <end position="440"/>
    </location>
</feature>
<comment type="caution">
    <text evidence="4">The sequence shown here is derived from an EMBL/GenBank/DDBJ whole genome shotgun (WGS) entry which is preliminary data.</text>
</comment>
<accession>A0A329MRL6</accession>
<protein>
    <submittedName>
        <fullName evidence="4">N-acetylmuramoyl-L-alanine amidase</fullName>
    </submittedName>
</protein>
<sequence>MDAGEVQLTMRKLWVTLCAATCAMMVAAAPASAFKVVVDAGHGGRDPGAVSAGGLQEKYVNLDIAQRLRTELQKRGYEVAMTRDTDVYLSLAERVEFTNEQNADIFVSVHANSHPSTSAKGSMVLYYDAAYPQSDYPSSAEMTTWSDVSKMLARQTLDGVVAKAGTENDGLVPSAVYVVRMGTIPSVLVETAFLSNRSDAALLADAAVRQAMAEGIAAGIAEYAALPFPDIMNHWAKESIMRLKEKGIVNGINHYFYPDRPLTRAQFAAILDRTFHFEEPAADPNGSCQKLANADKGSAKPASGVTVTSNVYGGSGNCSPVPASFRDLPVTYWAYETLMKAAKLRYMDGYADGTIRPDQPITRAEAAALLDRIVGSKLPQTTKSFADVPADMWASKAIGRLYAAGIIGGVSDTQFAPSRSITRAEISAMMDRYVNGSQKP</sequence>
<keyword evidence="5" id="KW-1185">Reference proteome</keyword>
<dbReference type="PANTHER" id="PTHR30404">
    <property type="entry name" value="N-ACETYLMURAMOYL-L-ALANINE AMIDASE"/>
    <property type="match status" value="1"/>
</dbReference>
<dbReference type="AlphaFoldDB" id="A0A329MRL6"/>
<feature type="signal peptide" evidence="2">
    <location>
        <begin position="1"/>
        <end position="28"/>
    </location>
</feature>
<dbReference type="PROSITE" id="PS51272">
    <property type="entry name" value="SLH"/>
    <property type="match status" value="3"/>
</dbReference>
<dbReference type="SUPFAM" id="SSF53187">
    <property type="entry name" value="Zn-dependent exopeptidases"/>
    <property type="match status" value="1"/>
</dbReference>
<feature type="chain" id="PRO_5016260959" evidence="2">
    <location>
        <begin position="29"/>
        <end position="440"/>
    </location>
</feature>
<evidence type="ECO:0000259" key="3">
    <source>
        <dbReference type="PROSITE" id="PS51272"/>
    </source>
</evidence>
<evidence type="ECO:0000313" key="5">
    <source>
        <dbReference type="Proteomes" id="UP000250369"/>
    </source>
</evidence>
<feature type="domain" description="SLH" evidence="3">
    <location>
        <begin position="321"/>
        <end position="384"/>
    </location>
</feature>
<evidence type="ECO:0000256" key="1">
    <source>
        <dbReference type="ARBA" id="ARBA00022801"/>
    </source>
</evidence>
<feature type="domain" description="SLH" evidence="3">
    <location>
        <begin position="223"/>
        <end position="285"/>
    </location>
</feature>
<dbReference type="GO" id="GO:0009253">
    <property type="term" value="P:peptidoglycan catabolic process"/>
    <property type="evidence" value="ECO:0007669"/>
    <property type="project" value="InterPro"/>
</dbReference>
<evidence type="ECO:0000256" key="2">
    <source>
        <dbReference type="SAM" id="SignalP"/>
    </source>
</evidence>
<name>A0A329MRL6_9BACL</name>
<organism evidence="4 5">
    <name type="scientific">Paenibacillus contaminans</name>
    <dbReference type="NCBI Taxonomy" id="450362"/>
    <lineage>
        <taxon>Bacteria</taxon>
        <taxon>Bacillati</taxon>
        <taxon>Bacillota</taxon>
        <taxon>Bacilli</taxon>
        <taxon>Bacillales</taxon>
        <taxon>Paenibacillaceae</taxon>
        <taxon>Paenibacillus</taxon>
    </lineage>
</organism>
<dbReference type="GO" id="GO:0008745">
    <property type="term" value="F:N-acetylmuramoyl-L-alanine amidase activity"/>
    <property type="evidence" value="ECO:0007669"/>
    <property type="project" value="InterPro"/>
</dbReference>
<dbReference type="Gene3D" id="3.40.630.40">
    <property type="entry name" value="Zn-dependent exopeptidases"/>
    <property type="match status" value="1"/>
</dbReference>
<dbReference type="Proteomes" id="UP000250369">
    <property type="component" value="Unassembled WGS sequence"/>
</dbReference>
<dbReference type="PANTHER" id="PTHR30404:SF0">
    <property type="entry name" value="N-ACETYLMURAMOYL-L-ALANINE AMIDASE AMIC"/>
    <property type="match status" value="1"/>
</dbReference>